<sequence length="71" mass="7586">MRGNQTVIGVAGGVASLGERRLVLGLLQFEFHDPPLLVQGIHLHMLGLLGCFDCQGLHDTQKFVSDGSVDA</sequence>
<comment type="caution">
    <text evidence="1">The sequence shown here is derived from an EMBL/GenBank/DDBJ whole genome shotgun (WGS) entry which is preliminary data.</text>
</comment>
<dbReference type="Proteomes" id="UP000214720">
    <property type="component" value="Unassembled WGS sequence"/>
</dbReference>
<dbReference type="EMBL" id="MTHB01000096">
    <property type="protein sequence ID" value="OXC77626.1"/>
    <property type="molecule type" value="Genomic_DNA"/>
</dbReference>
<accession>A0A226X2D5</accession>
<protein>
    <submittedName>
        <fullName evidence="1">Uncharacterized protein</fullName>
    </submittedName>
</protein>
<evidence type="ECO:0000313" key="2">
    <source>
        <dbReference type="Proteomes" id="UP000214720"/>
    </source>
</evidence>
<organism evidence="1 2">
    <name type="scientific">Caballeronia sordidicola</name>
    <name type="common">Burkholderia sordidicola</name>
    <dbReference type="NCBI Taxonomy" id="196367"/>
    <lineage>
        <taxon>Bacteria</taxon>
        <taxon>Pseudomonadati</taxon>
        <taxon>Pseudomonadota</taxon>
        <taxon>Betaproteobacteria</taxon>
        <taxon>Burkholderiales</taxon>
        <taxon>Burkholderiaceae</taxon>
        <taxon>Caballeronia</taxon>
    </lineage>
</organism>
<gene>
    <name evidence="1" type="ORF">BSU04_15420</name>
</gene>
<proteinExistence type="predicted"/>
<evidence type="ECO:0000313" key="1">
    <source>
        <dbReference type="EMBL" id="OXC77626.1"/>
    </source>
</evidence>
<name>A0A226X2D5_CABSO</name>
<reference evidence="2" key="1">
    <citation type="submission" date="2017-01" db="EMBL/GenBank/DDBJ databases">
        <title>Genome Analysis of Deinococcus marmoris KOPRI26562.</title>
        <authorList>
            <person name="Kim J.H."/>
            <person name="Oh H.-M."/>
        </authorList>
    </citation>
    <scope>NUCLEOTIDE SEQUENCE [LARGE SCALE GENOMIC DNA]</scope>
    <source>
        <strain evidence="2">PAMC 26633</strain>
    </source>
</reference>
<dbReference type="AlphaFoldDB" id="A0A226X2D5"/>